<dbReference type="GeneID" id="90995568"/>
<proteinExistence type="predicted"/>
<evidence type="ECO:0000313" key="1">
    <source>
        <dbReference type="EMBL" id="SHE90577.1"/>
    </source>
</evidence>
<reference evidence="2" key="1">
    <citation type="submission" date="2016-11" db="EMBL/GenBank/DDBJ databases">
        <authorList>
            <person name="Varghese N."/>
            <person name="Submissions S."/>
        </authorList>
    </citation>
    <scope>NUCLEOTIDE SEQUENCE [LARGE SCALE GENOMIC DNA]</scope>
    <source>
        <strain evidence="2">DSM 18095</strain>
    </source>
</reference>
<dbReference type="Proteomes" id="UP000184114">
    <property type="component" value="Unassembled WGS sequence"/>
</dbReference>
<dbReference type="RefSeq" id="WP_072976265.1">
    <property type="nucleotide sequence ID" value="NZ_FQTY01000010.1"/>
</dbReference>
<organism evidence="1 2">
    <name type="scientific">Tissierella praeacuta DSM 18095</name>
    <dbReference type="NCBI Taxonomy" id="1123404"/>
    <lineage>
        <taxon>Bacteria</taxon>
        <taxon>Bacillati</taxon>
        <taxon>Bacillota</taxon>
        <taxon>Tissierellia</taxon>
        <taxon>Tissierellales</taxon>
        <taxon>Tissierellaceae</taxon>
        <taxon>Tissierella</taxon>
    </lineage>
</organism>
<dbReference type="Pfam" id="PF08238">
    <property type="entry name" value="Sel1"/>
    <property type="match status" value="1"/>
</dbReference>
<dbReference type="InterPro" id="IPR041073">
    <property type="entry name" value="MobL"/>
</dbReference>
<dbReference type="InterPro" id="IPR011990">
    <property type="entry name" value="TPR-like_helical_dom_sf"/>
</dbReference>
<keyword evidence="2" id="KW-1185">Reference proteome</keyword>
<gene>
    <name evidence="1" type="ORF">SAMN02745784_02189</name>
</gene>
<dbReference type="AlphaFoldDB" id="A0A1M4XAQ4"/>
<protein>
    <recommendedName>
        <fullName evidence="3">Sel1 repeat-containing protein</fullName>
    </recommendedName>
</protein>
<accession>A0A1M4XAQ4</accession>
<dbReference type="InterPro" id="IPR006597">
    <property type="entry name" value="Sel1-like"/>
</dbReference>
<sequence length="521" mass="60622">MARLILKCPYFKGGSRRASAHLGNLVNYIATRDGVEKILVKDKNTLSSEKQDQLINQIIKEFPNTKNLFEYEDYIKNPTIENASELISIAVEENFDKIGKRKNYVDYISNRPGVERIVKHGLFTGGEDSLVLSRIADEVANHEGNVWTPIISLRREDAIRLGFDNAESWHNLLSYYAIDIAEALKIKAENFQWYAAFHNEGHHPHVHMVCYSTDPREGYLTKKGIEKMKSGFVKNIFGQELKEIYIEQSKRRDQLKEESREVLLQLISEMKNNRFQNDKVEELFIEFAKRLKSSKGKKLYGYLQPNLKVMVDEIVDELSKDERISKAYDLWYEMRNEVLNSYMDNLPEPIPLSKQKEFKSIKNMIIKEADNYNKGIFAFEEINSEDVVITDELMNTDIDDLVEEATNGNQYAQFSLGKFYLTGEGVIRNKEEAKKWLGLSAEQGNEYAKVFLYNIDRIYNQSVSQIVSRMFHHMSKIFEDNIPLQTSKIGKKIDSKLLRKLREKKMAQGHKNDYEQERAEL</sequence>
<dbReference type="EMBL" id="FQTY01000010">
    <property type="protein sequence ID" value="SHE90577.1"/>
    <property type="molecule type" value="Genomic_DNA"/>
</dbReference>
<dbReference type="InterPro" id="IPR048102">
    <property type="entry name" value="MobP3"/>
</dbReference>
<dbReference type="NCBIfam" id="NF041499">
    <property type="entry name" value="MobP3"/>
    <property type="match status" value="1"/>
</dbReference>
<dbReference type="SMART" id="SM00671">
    <property type="entry name" value="SEL1"/>
    <property type="match status" value="1"/>
</dbReference>
<dbReference type="STRING" id="1123404.SAMN02745784_02189"/>
<evidence type="ECO:0000313" key="2">
    <source>
        <dbReference type="Proteomes" id="UP000184114"/>
    </source>
</evidence>
<name>A0A1M4XAQ4_9FIRM</name>
<dbReference type="SUPFAM" id="SSF81901">
    <property type="entry name" value="HCP-like"/>
    <property type="match status" value="1"/>
</dbReference>
<dbReference type="Pfam" id="PF18555">
    <property type="entry name" value="MobL"/>
    <property type="match status" value="1"/>
</dbReference>
<dbReference type="Gene3D" id="1.25.40.10">
    <property type="entry name" value="Tetratricopeptide repeat domain"/>
    <property type="match status" value="1"/>
</dbReference>
<evidence type="ECO:0008006" key="3">
    <source>
        <dbReference type="Google" id="ProtNLM"/>
    </source>
</evidence>